<gene>
    <name evidence="2" type="ORF">DPMN_057863</name>
</gene>
<accession>A0A9D4HCR0</accession>
<reference evidence="2" key="1">
    <citation type="journal article" date="2019" name="bioRxiv">
        <title>The Genome of the Zebra Mussel, Dreissena polymorpha: A Resource for Invasive Species Research.</title>
        <authorList>
            <person name="McCartney M.A."/>
            <person name="Auch B."/>
            <person name="Kono T."/>
            <person name="Mallez S."/>
            <person name="Zhang Y."/>
            <person name="Obille A."/>
            <person name="Becker A."/>
            <person name="Abrahante J.E."/>
            <person name="Garbe J."/>
            <person name="Badalamenti J.P."/>
            <person name="Herman A."/>
            <person name="Mangelson H."/>
            <person name="Liachko I."/>
            <person name="Sullivan S."/>
            <person name="Sone E.D."/>
            <person name="Koren S."/>
            <person name="Silverstein K.A.T."/>
            <person name="Beckman K.B."/>
            <person name="Gohl D.M."/>
        </authorList>
    </citation>
    <scope>NUCLEOTIDE SEQUENCE</scope>
    <source>
        <strain evidence="2">Duluth1</strain>
        <tissue evidence="2">Whole animal</tissue>
    </source>
</reference>
<name>A0A9D4HCR0_DREPO</name>
<protein>
    <submittedName>
        <fullName evidence="2">Uncharacterized protein</fullName>
    </submittedName>
</protein>
<organism evidence="2 3">
    <name type="scientific">Dreissena polymorpha</name>
    <name type="common">Zebra mussel</name>
    <name type="synonym">Mytilus polymorpha</name>
    <dbReference type="NCBI Taxonomy" id="45954"/>
    <lineage>
        <taxon>Eukaryota</taxon>
        <taxon>Metazoa</taxon>
        <taxon>Spiralia</taxon>
        <taxon>Lophotrochozoa</taxon>
        <taxon>Mollusca</taxon>
        <taxon>Bivalvia</taxon>
        <taxon>Autobranchia</taxon>
        <taxon>Heteroconchia</taxon>
        <taxon>Euheterodonta</taxon>
        <taxon>Imparidentia</taxon>
        <taxon>Neoheterodontei</taxon>
        <taxon>Myida</taxon>
        <taxon>Dreissenoidea</taxon>
        <taxon>Dreissenidae</taxon>
        <taxon>Dreissena</taxon>
    </lineage>
</organism>
<sequence length="179" mass="18993">MSMGLTYWLPPALLAHVDDGGVFDKLETPGQNVNGRGIRLSVQTMVLVALERKSSLALHGVEARAYGCLTEAASRPINVQTKTTLCGGSLGSCDDEQRSQLRELIPGCLPGPRLSDGRLNILQSYQCPSSTAAGDSGTTKLDSDASHWPTSGWSGRLETTCVAVSAQAYTREGQDGRAQ</sequence>
<reference evidence="2" key="2">
    <citation type="submission" date="2020-11" db="EMBL/GenBank/DDBJ databases">
        <authorList>
            <person name="McCartney M.A."/>
            <person name="Auch B."/>
            <person name="Kono T."/>
            <person name="Mallez S."/>
            <person name="Becker A."/>
            <person name="Gohl D.M."/>
            <person name="Silverstein K.A.T."/>
            <person name="Koren S."/>
            <person name="Bechman K.B."/>
            <person name="Herman A."/>
            <person name="Abrahante J.E."/>
            <person name="Garbe J."/>
        </authorList>
    </citation>
    <scope>NUCLEOTIDE SEQUENCE</scope>
    <source>
        <strain evidence="2">Duluth1</strain>
        <tissue evidence="2">Whole animal</tissue>
    </source>
</reference>
<evidence type="ECO:0000313" key="2">
    <source>
        <dbReference type="EMBL" id="KAH3715157.1"/>
    </source>
</evidence>
<dbReference type="AlphaFoldDB" id="A0A9D4HCR0"/>
<feature type="region of interest" description="Disordered" evidence="1">
    <location>
        <begin position="129"/>
        <end position="149"/>
    </location>
</feature>
<comment type="caution">
    <text evidence="2">The sequence shown here is derived from an EMBL/GenBank/DDBJ whole genome shotgun (WGS) entry which is preliminary data.</text>
</comment>
<keyword evidence="3" id="KW-1185">Reference proteome</keyword>
<feature type="compositionally biased region" description="Polar residues" evidence="1">
    <location>
        <begin position="129"/>
        <end position="140"/>
    </location>
</feature>
<proteinExistence type="predicted"/>
<evidence type="ECO:0000256" key="1">
    <source>
        <dbReference type="SAM" id="MobiDB-lite"/>
    </source>
</evidence>
<dbReference type="Proteomes" id="UP000828390">
    <property type="component" value="Unassembled WGS sequence"/>
</dbReference>
<dbReference type="EMBL" id="JAIWYP010000013">
    <property type="protein sequence ID" value="KAH3715157.1"/>
    <property type="molecule type" value="Genomic_DNA"/>
</dbReference>
<evidence type="ECO:0000313" key="3">
    <source>
        <dbReference type="Proteomes" id="UP000828390"/>
    </source>
</evidence>